<dbReference type="EC" id="1.3.1.-" evidence="7"/>
<evidence type="ECO:0000256" key="9">
    <source>
        <dbReference type="PIRSR" id="PIRSR006621-2"/>
    </source>
</evidence>
<dbReference type="GO" id="GO:0003723">
    <property type="term" value="F:RNA binding"/>
    <property type="evidence" value="ECO:0007669"/>
    <property type="project" value="TreeGrafter"/>
</dbReference>
<feature type="binding site" evidence="9">
    <location>
        <position position="64"/>
    </location>
    <ligand>
        <name>FMN</name>
        <dbReference type="ChEBI" id="CHEBI:58210"/>
    </ligand>
</feature>
<dbReference type="InterPro" id="IPR013785">
    <property type="entry name" value="Aldolase_TIM"/>
</dbReference>
<evidence type="ECO:0000256" key="5">
    <source>
        <dbReference type="ARBA" id="ARBA00022857"/>
    </source>
</evidence>
<dbReference type="InterPro" id="IPR001269">
    <property type="entry name" value="DUS_fam"/>
</dbReference>
<dbReference type="AlphaFoldDB" id="A0A0H3J7B3"/>
<dbReference type="EMBL" id="CP009268">
    <property type="protein sequence ID" value="AJA53095.1"/>
    <property type="molecule type" value="Genomic_DNA"/>
</dbReference>
<proteinExistence type="inferred from homology"/>
<evidence type="ECO:0000313" key="12">
    <source>
        <dbReference type="EMBL" id="KRU10897.1"/>
    </source>
</evidence>
<dbReference type="Proteomes" id="UP000030905">
    <property type="component" value="Chromosome"/>
</dbReference>
<accession>A0A0H3J7B3</accession>
<dbReference type="PANTHER" id="PTHR45846:SF1">
    <property type="entry name" value="TRNA-DIHYDROURIDINE(47) SYNTHASE [NAD(P)(+)]-LIKE"/>
    <property type="match status" value="1"/>
</dbReference>
<keyword evidence="4 7" id="KW-0819">tRNA processing</keyword>
<dbReference type="EMBL" id="JPGY02000001">
    <property type="protein sequence ID" value="KRU10897.1"/>
    <property type="molecule type" value="Genomic_DNA"/>
</dbReference>
<gene>
    <name evidence="11" type="ORF">CLPA_c30410</name>
    <name evidence="12" type="ORF">CP6013_00144</name>
</gene>
<feature type="active site" description="Proton donor" evidence="8">
    <location>
        <position position="94"/>
    </location>
</feature>
<evidence type="ECO:0000256" key="4">
    <source>
        <dbReference type="ARBA" id="ARBA00022694"/>
    </source>
</evidence>
<keyword evidence="3 7" id="KW-0288">FMN</keyword>
<dbReference type="SUPFAM" id="SSF51395">
    <property type="entry name" value="FMN-linked oxidoreductases"/>
    <property type="match status" value="1"/>
</dbReference>
<comment type="similarity">
    <text evidence="7">Belongs to the dus family.</text>
</comment>
<evidence type="ECO:0000313" key="13">
    <source>
        <dbReference type="Proteomes" id="UP000028042"/>
    </source>
</evidence>
<evidence type="ECO:0000259" key="10">
    <source>
        <dbReference type="Pfam" id="PF01207"/>
    </source>
</evidence>
<dbReference type="InterPro" id="IPR035587">
    <property type="entry name" value="DUS-like_FMN-bd"/>
</dbReference>
<dbReference type="Proteomes" id="UP000028042">
    <property type="component" value="Unassembled WGS sequence"/>
</dbReference>
<dbReference type="Pfam" id="PF01207">
    <property type="entry name" value="Dus"/>
    <property type="match status" value="1"/>
</dbReference>
<dbReference type="Gene3D" id="3.20.20.70">
    <property type="entry name" value="Aldolase class I"/>
    <property type="match status" value="1"/>
</dbReference>
<evidence type="ECO:0000313" key="11">
    <source>
        <dbReference type="EMBL" id="AJA53095.1"/>
    </source>
</evidence>
<feature type="binding site" evidence="9">
    <location>
        <position position="162"/>
    </location>
    <ligand>
        <name>FMN</name>
        <dbReference type="ChEBI" id="CHEBI:58210"/>
    </ligand>
</feature>
<reference evidence="11 14" key="1">
    <citation type="journal article" date="2015" name="Genome Announc.">
        <title>Complete Genome Sequence of the Nitrogen-Fixing and Solvent-Producing Clostridium pasteurianum DSM 525.</title>
        <authorList>
            <person name="Poehlein A."/>
            <person name="Grosse-Honebrink A."/>
            <person name="Zhang Y."/>
            <person name="Minton N.P."/>
            <person name="Daniel R."/>
        </authorList>
    </citation>
    <scope>NUCLEOTIDE SEQUENCE [LARGE SCALE GENOMIC DNA]</scope>
    <source>
        <strain evidence="11">DSM 525</strain>
        <strain evidence="14">DSM 525 / ATCC 6013</strain>
    </source>
</reference>
<evidence type="ECO:0000256" key="8">
    <source>
        <dbReference type="PIRSR" id="PIRSR006621-1"/>
    </source>
</evidence>
<dbReference type="PANTHER" id="PTHR45846">
    <property type="entry name" value="TRNA-DIHYDROURIDINE(47) SYNTHASE [NAD(P)(+)]-LIKE"/>
    <property type="match status" value="1"/>
</dbReference>
<dbReference type="GO" id="GO:0050660">
    <property type="term" value="F:flavin adenine dinucleotide binding"/>
    <property type="evidence" value="ECO:0007669"/>
    <property type="project" value="InterPro"/>
</dbReference>
<evidence type="ECO:0000313" key="14">
    <source>
        <dbReference type="Proteomes" id="UP000030905"/>
    </source>
</evidence>
<dbReference type="PROSITE" id="PS01136">
    <property type="entry name" value="UPF0034"/>
    <property type="match status" value="1"/>
</dbReference>
<keyword evidence="2 7" id="KW-0285">Flavoprotein</keyword>
<keyword evidence="14" id="KW-1185">Reference proteome</keyword>
<feature type="domain" description="DUS-like FMN-binding" evidence="10">
    <location>
        <begin position="5"/>
        <end position="304"/>
    </location>
</feature>
<dbReference type="InterPro" id="IPR018517">
    <property type="entry name" value="tRNA_hU_synthase_CS"/>
</dbReference>
<reference evidence="12 13" key="3">
    <citation type="journal article" name="Genome Announc.">
        <title>Improved Draft Genome Sequence of Clostridium pasteurianum Strain ATCC 6013 (DSM 525) Using a Hybrid Next-Generation Sequencing Approach.</title>
        <authorList>
            <person name="Pyne M.E."/>
            <person name="Utturkar S."/>
            <person name="Brown S.D."/>
            <person name="Moo-Young M."/>
            <person name="Chung D.A."/>
            <person name="Chou C.P."/>
        </authorList>
    </citation>
    <scope>NUCLEOTIDE SEQUENCE [LARGE SCALE GENOMIC DNA]</scope>
    <source>
        <strain evidence="12 13">ATCC 6013</strain>
    </source>
</reference>
<comment type="function">
    <text evidence="7">Catalyzes the synthesis of 5,6-dihydrouridine (D), a modified base found in the D-loop of most tRNAs, via the reduction of the C5-C6 double bond in target uridines.</text>
</comment>
<dbReference type="KEGG" id="cpat:CLPA_c30410"/>
<dbReference type="RefSeq" id="WP_003445384.1">
    <property type="nucleotide sequence ID" value="NZ_ANZB01000007.1"/>
</dbReference>
<organism evidence="11 14">
    <name type="scientific">Clostridium pasteurianum DSM 525 = ATCC 6013</name>
    <dbReference type="NCBI Taxonomy" id="1262449"/>
    <lineage>
        <taxon>Bacteria</taxon>
        <taxon>Bacillati</taxon>
        <taxon>Bacillota</taxon>
        <taxon>Clostridia</taxon>
        <taxon>Eubacteriales</taxon>
        <taxon>Clostridiaceae</taxon>
        <taxon>Clostridium</taxon>
    </lineage>
</organism>
<evidence type="ECO:0000256" key="1">
    <source>
        <dbReference type="ARBA" id="ARBA00001917"/>
    </source>
</evidence>
<evidence type="ECO:0000256" key="2">
    <source>
        <dbReference type="ARBA" id="ARBA00022630"/>
    </source>
</evidence>
<reference evidence="12" key="2">
    <citation type="submission" date="2015-10" db="EMBL/GenBank/DDBJ databases">
        <title>Improved Draft Genome Sequence of Clostridium pasteurianum Strain ATCC 6013 (DSM 525) Using a Hybrid Next-Generation Sequencing Approach.</title>
        <authorList>
            <person name="Pyne M.E."/>
            <person name="Utturkar S.M."/>
            <person name="Brown S.D."/>
            <person name="Moo-Young M."/>
            <person name="Chung D.A."/>
            <person name="Chou P.C."/>
        </authorList>
    </citation>
    <scope>NUCLEOTIDE SEQUENCE</scope>
    <source>
        <strain evidence="12">ATCC 6013</strain>
    </source>
</reference>
<evidence type="ECO:0000256" key="3">
    <source>
        <dbReference type="ARBA" id="ARBA00022643"/>
    </source>
</evidence>
<evidence type="ECO:0000256" key="6">
    <source>
        <dbReference type="ARBA" id="ARBA00023002"/>
    </source>
</evidence>
<comment type="cofactor">
    <cofactor evidence="1 7 9">
        <name>FMN</name>
        <dbReference type="ChEBI" id="CHEBI:58210"/>
    </cofactor>
</comment>
<protein>
    <recommendedName>
        <fullName evidence="7">tRNA-dihydrouridine synthase</fullName>
        <ecNumber evidence="7">1.3.1.-</ecNumber>
    </recommendedName>
</protein>
<dbReference type="KEGG" id="cpae:CPAST_c30410"/>
<keyword evidence="5" id="KW-0521">NADP</keyword>
<name>A0A0H3J7B3_CLOPA</name>
<dbReference type="PATRIC" id="fig|1262449.3.peg.2302"/>
<dbReference type="GO" id="GO:0017150">
    <property type="term" value="F:tRNA dihydrouridine synthase activity"/>
    <property type="evidence" value="ECO:0007669"/>
    <property type="project" value="InterPro"/>
</dbReference>
<dbReference type="GeneID" id="93075159"/>
<dbReference type="PIRSF" id="PIRSF006621">
    <property type="entry name" value="Dus"/>
    <property type="match status" value="1"/>
</dbReference>
<feature type="binding site" evidence="9">
    <location>
        <position position="133"/>
    </location>
    <ligand>
        <name>FMN</name>
        <dbReference type="ChEBI" id="CHEBI:58210"/>
    </ligand>
</feature>
<dbReference type="eggNOG" id="COG0042">
    <property type="taxonomic scope" value="Bacteria"/>
</dbReference>
<sequence>MKYYLAPMEGITGYIYRNTYEKNFNNIDKYFTPFIVSNKSTSLKTKELRDVLPENNKGMNIVPQILTNDSEGFINTSRKLQQLGYNEVNLNLGCPSGTVVSKNRGSGFLAKREELDIFLDKIFKIDDMKISIKTRIGKDSPEEFYDLIKIYNKYPLEELIIHPRIQKDFYGNNPNLQIFKDALSLSINPVCYNGDIFTVEDHNKLIKAFPEVNTVMLGRGIIANPGLINEIKNNTFVDKIVLKDFHDEILNKYIELFNEDRNAILRMKELWGYTICLFADNKKYAKKIKKSQNLRDYNEAVLSLFREQEIIKTNYLGKNKTVIFNGK</sequence>
<dbReference type="CDD" id="cd02801">
    <property type="entry name" value="DUS_like_FMN"/>
    <property type="match status" value="1"/>
</dbReference>
<keyword evidence="6 7" id="KW-0560">Oxidoreductase</keyword>
<feature type="binding site" evidence="9">
    <location>
        <begin position="218"/>
        <end position="219"/>
    </location>
    <ligand>
        <name>FMN</name>
        <dbReference type="ChEBI" id="CHEBI:58210"/>
    </ligand>
</feature>
<evidence type="ECO:0000256" key="7">
    <source>
        <dbReference type="PIRNR" id="PIRNR006621"/>
    </source>
</evidence>
<keyword evidence="9" id="KW-0547">Nucleotide-binding</keyword>